<name>A0A552H9A0_MICVR</name>
<dbReference type="Gene3D" id="1.25.40.10">
    <property type="entry name" value="Tetratricopeptide repeat domain"/>
    <property type="match status" value="3"/>
</dbReference>
<comment type="caution">
    <text evidence="3">The sequence shown here is derived from an EMBL/GenBank/DDBJ whole genome shotgun (WGS) entry which is preliminary data.</text>
</comment>
<dbReference type="InterPro" id="IPR019734">
    <property type="entry name" value="TPR_rpt"/>
</dbReference>
<dbReference type="SUPFAM" id="SSF50494">
    <property type="entry name" value="Trypsin-like serine proteases"/>
    <property type="match status" value="1"/>
</dbReference>
<dbReference type="GO" id="GO:0006508">
    <property type="term" value="P:proteolysis"/>
    <property type="evidence" value="ECO:0007669"/>
    <property type="project" value="UniProtKB-KW"/>
</dbReference>
<evidence type="ECO:0000256" key="2">
    <source>
        <dbReference type="SAM" id="Phobius"/>
    </source>
</evidence>
<dbReference type="EMBL" id="SFAZ01000306">
    <property type="protein sequence ID" value="TRU67765.1"/>
    <property type="molecule type" value="Genomic_DNA"/>
</dbReference>
<dbReference type="Proteomes" id="UP000320674">
    <property type="component" value="Unassembled WGS sequence"/>
</dbReference>
<evidence type="ECO:0000256" key="1">
    <source>
        <dbReference type="PROSITE-ProRule" id="PRU00339"/>
    </source>
</evidence>
<dbReference type="InterPro" id="IPR009003">
    <property type="entry name" value="Peptidase_S1_PA"/>
</dbReference>
<evidence type="ECO:0000313" key="4">
    <source>
        <dbReference type="Proteomes" id="UP000320674"/>
    </source>
</evidence>
<dbReference type="AlphaFoldDB" id="A0A552H9A0"/>
<keyword evidence="3" id="KW-0378">Hydrolase</keyword>
<evidence type="ECO:0000313" key="3">
    <source>
        <dbReference type="EMBL" id="TRU67765.1"/>
    </source>
</evidence>
<feature type="repeat" description="TPR" evidence="1">
    <location>
        <begin position="247"/>
        <end position="280"/>
    </location>
</feature>
<keyword evidence="2" id="KW-1133">Transmembrane helix</keyword>
<dbReference type="Gene3D" id="2.40.10.120">
    <property type="match status" value="1"/>
</dbReference>
<dbReference type="PANTHER" id="PTHR12558:SF13">
    <property type="entry name" value="CELL DIVISION CYCLE PROTEIN 27 HOMOLOG"/>
    <property type="match status" value="1"/>
</dbReference>
<gene>
    <name evidence="3" type="ORF">EWV77_21935</name>
</gene>
<proteinExistence type="predicted"/>
<keyword evidence="3" id="KW-0645">Protease</keyword>
<dbReference type="PROSITE" id="PS50005">
    <property type="entry name" value="TPR"/>
    <property type="match status" value="5"/>
</dbReference>
<keyword evidence="1" id="KW-0802">TPR repeat</keyword>
<organism evidence="3 4">
    <name type="scientific">Microcystis viridis Mv_BB_P_19951000_S68D</name>
    <dbReference type="NCBI Taxonomy" id="2486270"/>
    <lineage>
        <taxon>Bacteria</taxon>
        <taxon>Bacillati</taxon>
        <taxon>Cyanobacteriota</taxon>
        <taxon>Cyanophyceae</taxon>
        <taxon>Oscillatoriophycideae</taxon>
        <taxon>Chroococcales</taxon>
        <taxon>Microcystaceae</taxon>
        <taxon>Microcystis</taxon>
    </lineage>
</organism>
<feature type="repeat" description="TPR" evidence="1">
    <location>
        <begin position="281"/>
        <end position="314"/>
    </location>
</feature>
<feature type="repeat" description="TPR" evidence="1">
    <location>
        <begin position="112"/>
        <end position="145"/>
    </location>
</feature>
<keyword evidence="2" id="KW-0812">Transmembrane</keyword>
<dbReference type="Pfam" id="PF13365">
    <property type="entry name" value="Trypsin_2"/>
    <property type="match status" value="1"/>
</dbReference>
<dbReference type="GO" id="GO:0008233">
    <property type="term" value="F:peptidase activity"/>
    <property type="evidence" value="ECO:0007669"/>
    <property type="project" value="UniProtKB-KW"/>
</dbReference>
<feature type="repeat" description="TPR" evidence="1">
    <location>
        <begin position="179"/>
        <end position="212"/>
    </location>
</feature>
<dbReference type="PANTHER" id="PTHR12558">
    <property type="entry name" value="CELL DIVISION CYCLE 16,23,27"/>
    <property type="match status" value="1"/>
</dbReference>
<sequence>MKRKDIKIGRRYSSKPLQIFLIIAFIAAAPFAIFYLIALAYLWQGDRLLAAGEKESALSAYRTVLSFDENSGQAHIKIAQVLQSQKRYSEALQAYERGFIVNDKPPMEPSQSNHLVALGDIFAQEEKWSEAIDAYRKAIIIKPTFKAQFQLGKALYNLQRWDEAAKALQAAVFLDPSQGKAYFYLGKAYSEQQLWPEASYAYQQALELIPNQGETSKKLGETLAKQGKWEQAEQIYRQALIYAPKDGDIYNYLGEALAEQGKLGEAMAVFQQARQISPKNANIYENLCYTYINSGQIDEGLNWCRQAVEIDPNLSEARFILQEIQRGRLIHDHPELLKMPEIIPSVKSDPLVNLKRSIVKIVIRGQNKNGIGTGWLLKRDQDTAWIVTNRHVVTNSRQEIDAEARIFVEYYSQPPQGKIRKRSKAKILHITTPNDWLDLAVVEVKNPPPDLKPLALAPLPIAANQPVISIGNPFNQKDWTVSKGTVNDNNQKSLSLSMFVVSGQSGSPVLNDKNQVVGVISQASLFCANPSTPKPLENAVRLGCGFAIPIDRVRERLREWGTFSVISNQWIVDSG</sequence>
<dbReference type="Pfam" id="PF13432">
    <property type="entry name" value="TPR_16"/>
    <property type="match status" value="3"/>
</dbReference>
<feature type="transmembrane region" description="Helical" evidence="2">
    <location>
        <begin position="20"/>
        <end position="43"/>
    </location>
</feature>
<dbReference type="SMART" id="SM00028">
    <property type="entry name" value="TPR"/>
    <property type="match status" value="8"/>
</dbReference>
<dbReference type="InterPro" id="IPR011990">
    <property type="entry name" value="TPR-like_helical_dom_sf"/>
</dbReference>
<feature type="repeat" description="TPR" evidence="1">
    <location>
        <begin position="213"/>
        <end position="246"/>
    </location>
</feature>
<accession>A0A552H9A0</accession>
<protein>
    <submittedName>
        <fullName evidence="3">Serine protease</fullName>
    </submittedName>
</protein>
<keyword evidence="2" id="KW-0472">Membrane</keyword>
<dbReference type="SUPFAM" id="SSF48452">
    <property type="entry name" value="TPR-like"/>
    <property type="match status" value="2"/>
</dbReference>
<reference evidence="3 4" key="1">
    <citation type="submission" date="2019-01" db="EMBL/GenBank/DDBJ databases">
        <title>Coherence of Microcystis species and biogeography revealed through population genomics.</title>
        <authorList>
            <person name="Perez-Carrascal O.M."/>
            <person name="Terrat Y."/>
            <person name="Giani A."/>
            <person name="Fortin N."/>
            <person name="Tromas N."/>
            <person name="Shapiro B.J."/>
        </authorList>
    </citation>
    <scope>NUCLEOTIDE SEQUENCE [LARGE SCALE GENOMIC DNA]</scope>
    <source>
        <strain evidence="3">Mv_BB_P_19951000_S68D</strain>
    </source>
</reference>